<feature type="compositionally biased region" description="Acidic residues" evidence="1">
    <location>
        <begin position="92"/>
        <end position="122"/>
    </location>
</feature>
<feature type="compositionally biased region" description="Basic and acidic residues" evidence="1">
    <location>
        <begin position="388"/>
        <end position="407"/>
    </location>
</feature>
<feature type="compositionally biased region" description="Basic and acidic residues" evidence="1">
    <location>
        <begin position="250"/>
        <end position="265"/>
    </location>
</feature>
<dbReference type="EMBL" id="KZ819635">
    <property type="protein sequence ID" value="PWN91536.1"/>
    <property type="molecule type" value="Genomic_DNA"/>
</dbReference>
<feature type="compositionally biased region" description="Polar residues" evidence="1">
    <location>
        <begin position="375"/>
        <end position="387"/>
    </location>
</feature>
<feature type="compositionally biased region" description="Pro residues" evidence="1">
    <location>
        <begin position="684"/>
        <end position="694"/>
    </location>
</feature>
<organism evidence="2 3">
    <name type="scientific">Acaromyces ingoldii</name>
    <dbReference type="NCBI Taxonomy" id="215250"/>
    <lineage>
        <taxon>Eukaryota</taxon>
        <taxon>Fungi</taxon>
        <taxon>Dikarya</taxon>
        <taxon>Basidiomycota</taxon>
        <taxon>Ustilaginomycotina</taxon>
        <taxon>Exobasidiomycetes</taxon>
        <taxon>Exobasidiales</taxon>
        <taxon>Cryptobasidiaceae</taxon>
        <taxon>Acaromyces</taxon>
    </lineage>
</organism>
<dbReference type="AlphaFoldDB" id="A0A316YR95"/>
<dbReference type="RefSeq" id="XP_025378734.1">
    <property type="nucleotide sequence ID" value="XM_025521038.1"/>
</dbReference>
<protein>
    <submittedName>
        <fullName evidence="2">Uncharacterized protein</fullName>
    </submittedName>
</protein>
<dbReference type="InParanoid" id="A0A316YR95"/>
<feature type="compositionally biased region" description="Acidic residues" evidence="1">
    <location>
        <begin position="232"/>
        <end position="249"/>
    </location>
</feature>
<feature type="compositionally biased region" description="Basic and acidic residues" evidence="1">
    <location>
        <begin position="40"/>
        <end position="54"/>
    </location>
</feature>
<feature type="region of interest" description="Disordered" evidence="1">
    <location>
        <begin position="609"/>
        <end position="637"/>
    </location>
</feature>
<feature type="compositionally biased region" description="Low complexity" evidence="1">
    <location>
        <begin position="73"/>
        <end position="82"/>
    </location>
</feature>
<gene>
    <name evidence="2" type="ORF">FA10DRAFT_265385</name>
</gene>
<feature type="compositionally biased region" description="Polar residues" evidence="1">
    <location>
        <begin position="314"/>
        <end position="341"/>
    </location>
</feature>
<keyword evidence="3" id="KW-1185">Reference proteome</keyword>
<feature type="compositionally biased region" description="Polar residues" evidence="1">
    <location>
        <begin position="350"/>
        <end position="360"/>
    </location>
</feature>
<feature type="region of interest" description="Disordered" evidence="1">
    <location>
        <begin position="678"/>
        <end position="755"/>
    </location>
</feature>
<sequence length="874" mass="96038">MILQHAGVTQAILKEAVDQKTKKHKQTLADAAEAARIEAQLKRGAVDSDSRRDGSGTGPSGAGGAQRRRGGRRSTLSSRSLAPYQRYKQNEGDEAEEEEGAEEDSEEQEEEEERQGEGENMEGSERPPFGYNSEFYGSGRWSGSSKSRKASASYRKGKAVQPVQAWFDDAGVRPAEDQDDSGGGGGGRARKGLDRRPGQGDWASRLRDGSGGGHSSRQDEDSGCTSTHQDVDTDEESDVGFEFDDEDEEAGKAKQDYKRLRDVCHRAPAARRLYSDPDDLVTSRHHRYQRAHPHPHHEATYPGQHQYRPIDVDATSSSSAEQWEQHRQGQPRTMHDSATTRSRYDIMPHPTSNPHSSTLYQGDYCEPRQGPAAALSSSSGMYLQSESRGTHRADSFRDEGAGQEHRPPSHQHHVQQSQEGTSADERKFYPQTHHHDQQFSAFRYNSPANRPLLPPPYSLQRAVGGGGAPAMMPAAPPPLPEPRSISGIYCDSTQMSVSFSAPARVSSYRRTNNGLTLAPAFPSREAGLNRPLSPSFKTPVKTPVVPSQRLKDATAAQNALNPRSRSPSAAGRQNIAPLAPSPSAPHDSHQPSLSQNELVQVHQPVAGMTHESQIRPPAPTNHGQSQLKQPLQHQSPHMHSIVEPSHVVSLRPSYASAQRDRQATNPFAAAAASNVGMRYQHPSAPAPPQPPLLRPLPSSGSIEHGHQGSAQSDPHEQSHEHVQIPQQPRLPTMKPGHAHRWAYSSPSSTSPIMRPMPCSRLLERSRVPPFIQTEGLRSVPGIEVVKQEEEDEIDITPVEEHLDRGKKRSRDASQENEENETKRAPRVVPQVAEAQGEAQKAEIHQRDEEAEKGNDIKAEGNEEIEPLSKTEKPL</sequence>
<feature type="compositionally biased region" description="Polar residues" evidence="1">
    <location>
        <begin position="621"/>
        <end position="637"/>
    </location>
</feature>
<proteinExistence type="predicted"/>
<feature type="region of interest" description="Disordered" evidence="1">
    <location>
        <begin position="40"/>
        <end position="423"/>
    </location>
</feature>
<feature type="region of interest" description="Disordered" evidence="1">
    <location>
        <begin position="786"/>
        <end position="874"/>
    </location>
</feature>
<feature type="region of interest" description="Disordered" evidence="1">
    <location>
        <begin position="515"/>
        <end position="595"/>
    </location>
</feature>
<dbReference type="Proteomes" id="UP000245768">
    <property type="component" value="Unassembled WGS sequence"/>
</dbReference>
<feature type="compositionally biased region" description="Gly residues" evidence="1">
    <location>
        <begin position="55"/>
        <end position="64"/>
    </location>
</feature>
<feature type="region of interest" description="Disordered" evidence="1">
    <location>
        <begin position="445"/>
        <end position="471"/>
    </location>
</feature>
<reference evidence="2 3" key="1">
    <citation type="journal article" date="2018" name="Mol. Biol. Evol.">
        <title>Broad Genomic Sampling Reveals a Smut Pathogenic Ancestry of the Fungal Clade Ustilaginomycotina.</title>
        <authorList>
            <person name="Kijpornyongpan T."/>
            <person name="Mondo S.J."/>
            <person name="Barry K."/>
            <person name="Sandor L."/>
            <person name="Lee J."/>
            <person name="Lipzen A."/>
            <person name="Pangilinan J."/>
            <person name="LaButti K."/>
            <person name="Hainaut M."/>
            <person name="Henrissat B."/>
            <person name="Grigoriev I.V."/>
            <person name="Spatafora J.W."/>
            <person name="Aime M.C."/>
        </authorList>
    </citation>
    <scope>NUCLEOTIDE SEQUENCE [LARGE SCALE GENOMIC DNA]</scope>
    <source>
        <strain evidence="2 3">MCA 4198</strain>
    </source>
</reference>
<evidence type="ECO:0000313" key="2">
    <source>
        <dbReference type="EMBL" id="PWN91536.1"/>
    </source>
</evidence>
<feature type="compositionally biased region" description="Basic residues" evidence="1">
    <location>
        <begin position="283"/>
        <end position="295"/>
    </location>
</feature>
<accession>A0A316YR95</accession>
<feature type="compositionally biased region" description="Low complexity" evidence="1">
    <location>
        <begin position="137"/>
        <end position="154"/>
    </location>
</feature>
<evidence type="ECO:0000256" key="1">
    <source>
        <dbReference type="SAM" id="MobiDB-lite"/>
    </source>
</evidence>
<feature type="compositionally biased region" description="Basic and acidic residues" evidence="1">
    <location>
        <begin position="191"/>
        <end position="208"/>
    </location>
</feature>
<dbReference type="GeneID" id="37042954"/>
<name>A0A316YR95_9BASI</name>
<evidence type="ECO:0000313" key="3">
    <source>
        <dbReference type="Proteomes" id="UP000245768"/>
    </source>
</evidence>
<feature type="compositionally biased region" description="Basic and acidic residues" evidence="1">
    <location>
        <begin position="713"/>
        <end position="722"/>
    </location>
</feature>
<feature type="compositionally biased region" description="Polar residues" evidence="1">
    <location>
        <begin position="555"/>
        <end position="567"/>
    </location>
</feature>
<feature type="compositionally biased region" description="Basic and acidic residues" evidence="1">
    <location>
        <begin position="839"/>
        <end position="874"/>
    </location>
</feature>